<dbReference type="AlphaFoldDB" id="A0A022VNQ8"/>
<name>A0A022VNQ8_TRIRU</name>
<dbReference type="InterPro" id="IPR001753">
    <property type="entry name" value="Enoyl-CoA_hydra/iso"/>
</dbReference>
<comment type="subcellular location">
    <subcellularLocation>
        <location evidence="1">Peroxisome</location>
    </subcellularLocation>
</comment>
<evidence type="ECO:0000313" key="6">
    <source>
        <dbReference type="EMBL" id="EZF47403.1"/>
    </source>
</evidence>
<dbReference type="PANTHER" id="PTHR43684:SF1">
    <property type="entry name" value="ENOYL-COA DELTA ISOMERASE 2"/>
    <property type="match status" value="1"/>
</dbReference>
<dbReference type="InterPro" id="IPR051053">
    <property type="entry name" value="ECH/Chromodomain_protein"/>
</dbReference>
<dbReference type="Gene3D" id="3.90.226.10">
    <property type="entry name" value="2-enoyl-CoA Hydratase, Chain A, domain 1"/>
    <property type="match status" value="1"/>
</dbReference>
<protein>
    <recommendedName>
        <fullName evidence="7">Enoyl-CoA hydratase</fullName>
    </recommendedName>
</protein>
<sequence>MSYPLDEVTVTYQDRVAIIALNRPSKLNAMTGVHYYLLGKKMREVAERDDIYITVLTGTGRFFSAGADFLGSAPQTDDNIDGRRGYVQGFVANNIDLTHTFYTHPKILVVALNGPAVGFSAALTAFGDFIYATPHAYILTPFSSIGLVTEGGSSHAFVKRMGLAKAKEALVMSKRISSEELLQTGFVNKIFTPASGKEEDSDAFLKMVLHEIDMTLGTHLNQESMLKIKALINAPDQDILDRQNVREVFGGLDRFVSGIPQAEFMKLASGQKKHKL</sequence>
<evidence type="ECO:0000256" key="2">
    <source>
        <dbReference type="ARBA" id="ARBA00005005"/>
    </source>
</evidence>
<dbReference type="OrthoDB" id="448450at2759"/>
<gene>
    <name evidence="6" type="ORF">H103_08686</name>
</gene>
<dbReference type="FunFam" id="3.90.226.10:FF:000048">
    <property type="entry name" value="3,2-trans-enoyl-CoA isomerase"/>
    <property type="match status" value="1"/>
</dbReference>
<dbReference type="HOGENOM" id="CLU_009834_6_2_1"/>
<evidence type="ECO:0000256" key="3">
    <source>
        <dbReference type="ARBA" id="ARBA00005254"/>
    </source>
</evidence>
<evidence type="ECO:0000256" key="5">
    <source>
        <dbReference type="ARBA" id="ARBA00023235"/>
    </source>
</evidence>
<keyword evidence="5" id="KW-0413">Isomerase</keyword>
<dbReference type="GO" id="GO:0004165">
    <property type="term" value="F:delta(3)-delta(2)-enoyl-CoA isomerase activity"/>
    <property type="evidence" value="ECO:0007669"/>
    <property type="project" value="UniProtKB-ARBA"/>
</dbReference>
<keyword evidence="4" id="KW-0576">Peroxisome</keyword>
<dbReference type="InterPro" id="IPR029045">
    <property type="entry name" value="ClpP/crotonase-like_dom_sf"/>
</dbReference>
<dbReference type="Proteomes" id="UP000023758">
    <property type="component" value="Unassembled WGS sequence"/>
</dbReference>
<dbReference type="CDD" id="cd06558">
    <property type="entry name" value="crotonase-like"/>
    <property type="match status" value="1"/>
</dbReference>
<dbReference type="GO" id="GO:0005782">
    <property type="term" value="C:peroxisomal matrix"/>
    <property type="evidence" value="ECO:0007669"/>
    <property type="project" value="TreeGrafter"/>
</dbReference>
<comment type="similarity">
    <text evidence="3">Belongs to the enoyl-CoA hydratase/isomerase family.</text>
</comment>
<dbReference type="GO" id="GO:0006635">
    <property type="term" value="P:fatty acid beta-oxidation"/>
    <property type="evidence" value="ECO:0007669"/>
    <property type="project" value="TreeGrafter"/>
</dbReference>
<dbReference type="PANTHER" id="PTHR43684">
    <property type="match status" value="1"/>
</dbReference>
<comment type="pathway">
    <text evidence="2">Lipid metabolism; fatty acid beta-oxidation.</text>
</comment>
<evidence type="ECO:0000256" key="1">
    <source>
        <dbReference type="ARBA" id="ARBA00004275"/>
    </source>
</evidence>
<proteinExistence type="inferred from homology"/>
<evidence type="ECO:0000256" key="4">
    <source>
        <dbReference type="ARBA" id="ARBA00023140"/>
    </source>
</evidence>
<organism evidence="6">
    <name type="scientific">Trichophyton rubrum CBS 288.86</name>
    <dbReference type="NCBI Taxonomy" id="1215330"/>
    <lineage>
        <taxon>Eukaryota</taxon>
        <taxon>Fungi</taxon>
        <taxon>Dikarya</taxon>
        <taxon>Ascomycota</taxon>
        <taxon>Pezizomycotina</taxon>
        <taxon>Eurotiomycetes</taxon>
        <taxon>Eurotiomycetidae</taxon>
        <taxon>Onygenales</taxon>
        <taxon>Arthrodermataceae</taxon>
        <taxon>Trichophyton</taxon>
    </lineage>
</organism>
<dbReference type="SUPFAM" id="SSF52096">
    <property type="entry name" value="ClpP/crotonase"/>
    <property type="match status" value="1"/>
</dbReference>
<reference evidence="6" key="1">
    <citation type="submission" date="2014-02" db="EMBL/GenBank/DDBJ databases">
        <title>The Genome Sequence of Trichophyton rubrum (morphotype fischeri) CBS 288.86.</title>
        <authorList>
            <consortium name="The Broad Institute Genomics Platform"/>
            <person name="Cuomo C.A."/>
            <person name="White T.C."/>
            <person name="Graser Y."/>
            <person name="Martinez-Rossi N."/>
            <person name="Heitman J."/>
            <person name="Young S.K."/>
            <person name="Zeng Q."/>
            <person name="Gargeya S."/>
            <person name="Abouelleil A."/>
            <person name="Alvarado L."/>
            <person name="Chapman S.B."/>
            <person name="Gainer-Dewar J."/>
            <person name="Goldberg J."/>
            <person name="Griggs A."/>
            <person name="Gujja S."/>
            <person name="Hansen M."/>
            <person name="Howarth C."/>
            <person name="Imamovic A."/>
            <person name="Larimer J."/>
            <person name="Martinez D."/>
            <person name="Murphy C."/>
            <person name="Pearson M.D."/>
            <person name="Persinoti G."/>
            <person name="Poon T."/>
            <person name="Priest M."/>
            <person name="Roberts A.D."/>
            <person name="Saif S."/>
            <person name="Shea T.D."/>
            <person name="Sykes S.N."/>
            <person name="Wortman J."/>
            <person name="Nusbaum C."/>
            <person name="Birren B."/>
        </authorList>
    </citation>
    <scope>NUCLEOTIDE SEQUENCE [LARGE SCALE GENOMIC DNA]</scope>
    <source>
        <strain evidence="6">CBS 288.86</strain>
    </source>
</reference>
<accession>A0A022VNQ8</accession>
<evidence type="ECO:0008006" key="7">
    <source>
        <dbReference type="Google" id="ProtNLM"/>
    </source>
</evidence>
<dbReference type="EMBL" id="KK207944">
    <property type="protein sequence ID" value="EZF47403.1"/>
    <property type="molecule type" value="Genomic_DNA"/>
</dbReference>
<dbReference type="Pfam" id="PF00378">
    <property type="entry name" value="ECH_1"/>
    <property type="match status" value="1"/>
</dbReference>